<evidence type="ECO:0000313" key="2">
    <source>
        <dbReference type="EMBL" id="CAK9152968.1"/>
    </source>
</evidence>
<accession>A0ABC8SD41</accession>
<name>A0ABC8SD41_9AQUA</name>
<proteinExistence type="predicted"/>
<protein>
    <submittedName>
        <fullName evidence="2">Uncharacterized protein</fullName>
    </submittedName>
</protein>
<gene>
    <name evidence="2" type="ORF">ILEXP_LOCUS21200</name>
</gene>
<dbReference type="EMBL" id="CAUOFW020002314">
    <property type="protein sequence ID" value="CAK9152968.1"/>
    <property type="molecule type" value="Genomic_DNA"/>
</dbReference>
<keyword evidence="3" id="KW-1185">Reference proteome</keyword>
<comment type="caution">
    <text evidence="2">The sequence shown here is derived from an EMBL/GenBank/DDBJ whole genome shotgun (WGS) entry which is preliminary data.</text>
</comment>
<evidence type="ECO:0000313" key="3">
    <source>
        <dbReference type="Proteomes" id="UP001642360"/>
    </source>
</evidence>
<reference evidence="2 3" key="1">
    <citation type="submission" date="2024-02" db="EMBL/GenBank/DDBJ databases">
        <authorList>
            <person name="Vignale AGUSTIN F."/>
            <person name="Sosa J E."/>
            <person name="Modenutti C."/>
        </authorList>
    </citation>
    <scope>NUCLEOTIDE SEQUENCE [LARGE SCALE GENOMIC DNA]</scope>
</reference>
<evidence type="ECO:0000256" key="1">
    <source>
        <dbReference type="SAM" id="MobiDB-lite"/>
    </source>
</evidence>
<feature type="compositionally biased region" description="Low complexity" evidence="1">
    <location>
        <begin position="9"/>
        <end position="19"/>
    </location>
</feature>
<sequence length="154" mass="16489">MAKVREYNSGENSSSYLLESLEDDGKPTFDDSGSNPFCLPGEPPQPKRRSSADRTGWVAAQPRIHTLEVEEVATIRQQAEHVTALVIGQTDGAACGGGGALLFGLGLGVKQFRVAQQCGLIKPHLNNTIFRAGRLLEISLKRCCYGCLDSGAVV</sequence>
<feature type="region of interest" description="Disordered" evidence="1">
    <location>
        <begin position="1"/>
        <end position="55"/>
    </location>
</feature>
<dbReference type="Proteomes" id="UP001642360">
    <property type="component" value="Unassembled WGS sequence"/>
</dbReference>
<dbReference type="AlphaFoldDB" id="A0ABC8SD41"/>
<organism evidence="2 3">
    <name type="scientific">Ilex paraguariensis</name>
    <name type="common">yerba mate</name>
    <dbReference type="NCBI Taxonomy" id="185542"/>
    <lineage>
        <taxon>Eukaryota</taxon>
        <taxon>Viridiplantae</taxon>
        <taxon>Streptophyta</taxon>
        <taxon>Embryophyta</taxon>
        <taxon>Tracheophyta</taxon>
        <taxon>Spermatophyta</taxon>
        <taxon>Magnoliopsida</taxon>
        <taxon>eudicotyledons</taxon>
        <taxon>Gunneridae</taxon>
        <taxon>Pentapetalae</taxon>
        <taxon>asterids</taxon>
        <taxon>campanulids</taxon>
        <taxon>Aquifoliales</taxon>
        <taxon>Aquifoliaceae</taxon>
        <taxon>Ilex</taxon>
    </lineage>
</organism>